<sequence>MAAIAFRECPAMPLPATPTPWIPYLLPLLLGWVYYRRIRRSFGPQPWQPRRTLLRLVMLVLVGAMLGVAATVVPQSGPALVGGAAAGLLLGWIGVRHTHAEWRGGVRTYIPNPWIGGVLTLVLLGRLAWRYLHAGGLQAAGQPSALTLGLAAALVAYGLAYSIGLLRRMAALGAHPPAA</sequence>
<reference evidence="2 3" key="1">
    <citation type="submission" date="2019-03" db="EMBL/GenBank/DDBJ databases">
        <title>Genomic Encyclopedia of Type Strains, Phase IV (KMG-IV): sequencing the most valuable type-strain genomes for metagenomic binning, comparative biology and taxonomic classification.</title>
        <authorList>
            <person name="Goeker M."/>
        </authorList>
    </citation>
    <scope>NUCLEOTIDE SEQUENCE [LARGE SCALE GENOMIC DNA]</scope>
    <source>
        <strain evidence="2 3">DSM 13605</strain>
    </source>
</reference>
<dbReference type="InterPro" id="IPR058247">
    <property type="entry name" value="DUF1453"/>
</dbReference>
<proteinExistence type="predicted"/>
<organism evidence="2 3">
    <name type="scientific">Thermomonas haemolytica</name>
    <dbReference type="NCBI Taxonomy" id="141949"/>
    <lineage>
        <taxon>Bacteria</taxon>
        <taxon>Pseudomonadati</taxon>
        <taxon>Pseudomonadota</taxon>
        <taxon>Gammaproteobacteria</taxon>
        <taxon>Lysobacterales</taxon>
        <taxon>Lysobacteraceae</taxon>
        <taxon>Thermomonas</taxon>
    </lineage>
</organism>
<protein>
    <recommendedName>
        <fullName evidence="4">DUF1453 domain-containing protein</fullName>
    </recommendedName>
</protein>
<name>A0A4V2V2A9_9GAMM</name>
<evidence type="ECO:0000313" key="3">
    <source>
        <dbReference type="Proteomes" id="UP000295414"/>
    </source>
</evidence>
<dbReference type="EMBL" id="SMAP01000004">
    <property type="protein sequence ID" value="TCT24392.1"/>
    <property type="molecule type" value="Genomic_DNA"/>
</dbReference>
<feature type="transmembrane region" description="Helical" evidence="1">
    <location>
        <begin position="79"/>
        <end position="95"/>
    </location>
</feature>
<keyword evidence="1" id="KW-0472">Membrane</keyword>
<dbReference type="Proteomes" id="UP000295414">
    <property type="component" value="Unassembled WGS sequence"/>
</dbReference>
<comment type="caution">
    <text evidence="2">The sequence shown here is derived from an EMBL/GenBank/DDBJ whole genome shotgun (WGS) entry which is preliminary data.</text>
</comment>
<evidence type="ECO:0000313" key="2">
    <source>
        <dbReference type="EMBL" id="TCT24392.1"/>
    </source>
</evidence>
<feature type="transmembrane region" description="Helical" evidence="1">
    <location>
        <begin position="115"/>
        <end position="132"/>
    </location>
</feature>
<feature type="transmembrane region" description="Helical" evidence="1">
    <location>
        <begin position="144"/>
        <end position="166"/>
    </location>
</feature>
<keyword evidence="1" id="KW-0812">Transmembrane</keyword>
<keyword evidence="3" id="KW-1185">Reference proteome</keyword>
<dbReference type="AlphaFoldDB" id="A0A4V2V2A9"/>
<keyword evidence="1" id="KW-1133">Transmembrane helix</keyword>
<gene>
    <name evidence="2" type="ORF">EDC34_10476</name>
</gene>
<feature type="transmembrane region" description="Helical" evidence="1">
    <location>
        <begin position="56"/>
        <end position="73"/>
    </location>
</feature>
<evidence type="ECO:0008006" key="4">
    <source>
        <dbReference type="Google" id="ProtNLM"/>
    </source>
</evidence>
<feature type="transmembrane region" description="Helical" evidence="1">
    <location>
        <begin position="20"/>
        <end position="35"/>
    </location>
</feature>
<dbReference type="Pfam" id="PF07301">
    <property type="entry name" value="DUF1453"/>
    <property type="match status" value="1"/>
</dbReference>
<evidence type="ECO:0000256" key="1">
    <source>
        <dbReference type="SAM" id="Phobius"/>
    </source>
</evidence>
<accession>A0A4V2V2A9</accession>